<name>A0ABQ7VAJ2_SOLTU</name>
<evidence type="ECO:0000313" key="2">
    <source>
        <dbReference type="Proteomes" id="UP000826656"/>
    </source>
</evidence>
<comment type="caution">
    <text evidence="1">The sequence shown here is derived from an EMBL/GenBank/DDBJ whole genome shotgun (WGS) entry which is preliminary data.</text>
</comment>
<reference evidence="1 2" key="1">
    <citation type="journal article" date="2021" name="bioRxiv">
        <title>Chromosome-scale and haplotype-resolved genome assembly of a tetraploid potato cultivar.</title>
        <authorList>
            <person name="Sun H."/>
            <person name="Jiao W.-B."/>
            <person name="Krause K."/>
            <person name="Campoy J.A."/>
            <person name="Goel M."/>
            <person name="Folz-Donahue K."/>
            <person name="Kukat C."/>
            <person name="Huettel B."/>
            <person name="Schneeberger K."/>
        </authorList>
    </citation>
    <scope>NUCLEOTIDE SEQUENCE [LARGE SCALE GENOMIC DNA]</scope>
    <source>
        <strain evidence="1">SolTubOtavaFocal</strain>
        <tissue evidence="1">Leaves</tissue>
    </source>
</reference>
<gene>
    <name evidence="1" type="ORF">KY290_017177</name>
</gene>
<accession>A0ABQ7VAJ2</accession>
<sequence>MESLCKFKPLNLPALILEHNYKTVMERKGKHGMGYGYFLTKVFNPLIVPVGAGTVGMVKQSISLSTLVECEFIEVKTGQLSKMSQLVAERDQLKHELEEMTVLIGKKDAEVTLLKAQLSKA</sequence>
<protein>
    <submittedName>
        <fullName evidence="1">Uncharacterized protein</fullName>
    </submittedName>
</protein>
<keyword evidence="2" id="KW-1185">Reference proteome</keyword>
<evidence type="ECO:0000313" key="1">
    <source>
        <dbReference type="EMBL" id="KAH0761104.1"/>
    </source>
</evidence>
<proteinExistence type="predicted"/>
<organism evidence="1 2">
    <name type="scientific">Solanum tuberosum</name>
    <name type="common">Potato</name>
    <dbReference type="NCBI Taxonomy" id="4113"/>
    <lineage>
        <taxon>Eukaryota</taxon>
        <taxon>Viridiplantae</taxon>
        <taxon>Streptophyta</taxon>
        <taxon>Embryophyta</taxon>
        <taxon>Tracheophyta</taxon>
        <taxon>Spermatophyta</taxon>
        <taxon>Magnoliopsida</taxon>
        <taxon>eudicotyledons</taxon>
        <taxon>Gunneridae</taxon>
        <taxon>Pentapetalae</taxon>
        <taxon>asterids</taxon>
        <taxon>lamiids</taxon>
        <taxon>Solanales</taxon>
        <taxon>Solanaceae</taxon>
        <taxon>Solanoideae</taxon>
        <taxon>Solaneae</taxon>
        <taxon>Solanum</taxon>
    </lineage>
</organism>
<dbReference type="Proteomes" id="UP000826656">
    <property type="component" value="Unassembled WGS sequence"/>
</dbReference>
<dbReference type="EMBL" id="JAIVGD010000013">
    <property type="protein sequence ID" value="KAH0761104.1"/>
    <property type="molecule type" value="Genomic_DNA"/>
</dbReference>